<dbReference type="VEuPathDB" id="FungiDB:CPAG_07571"/>
<reference evidence="2 3" key="1">
    <citation type="submission" date="2007-06" db="EMBL/GenBank/DDBJ databases">
        <title>The Genome Sequence of Coccidioides posadasii RMSCC_3488.</title>
        <authorList>
            <consortium name="Coccidioides Genome Resources Consortium"/>
            <consortium name="The Broad Institute Genome Sequencing Platform"/>
            <person name="Henn M.R."/>
            <person name="Sykes S."/>
            <person name="Young S."/>
            <person name="Jaffe D."/>
            <person name="Berlin A."/>
            <person name="Alvarez P."/>
            <person name="Butler J."/>
            <person name="Gnerre S."/>
            <person name="Grabherr M."/>
            <person name="Mauceli E."/>
            <person name="Brockman W."/>
            <person name="Kodira C."/>
            <person name="Alvarado L."/>
            <person name="Zeng Q."/>
            <person name="Crawford M."/>
            <person name="Antoine C."/>
            <person name="Devon K."/>
            <person name="Galgiani J."/>
            <person name="Orsborn K."/>
            <person name="Lewis M.L."/>
            <person name="Nusbaum C."/>
            <person name="Galagan J."/>
            <person name="Birren B."/>
        </authorList>
    </citation>
    <scope>NUCLEOTIDE SEQUENCE [LARGE SCALE GENOMIC DNA]</scope>
    <source>
        <strain evidence="2 3">RMSCC 3488</strain>
    </source>
</reference>
<feature type="region of interest" description="Disordered" evidence="1">
    <location>
        <begin position="1"/>
        <end position="29"/>
    </location>
</feature>
<evidence type="ECO:0000313" key="2">
    <source>
        <dbReference type="EMBL" id="KMM71264.1"/>
    </source>
</evidence>
<reference evidence="3" key="3">
    <citation type="journal article" date="2010" name="Genome Res.">
        <title>Population genomic sequencing of Coccidioides fungi reveals recent hybridization and transposon control.</title>
        <authorList>
            <person name="Neafsey D.E."/>
            <person name="Barker B.M."/>
            <person name="Sharpton T.J."/>
            <person name="Stajich J.E."/>
            <person name="Park D.J."/>
            <person name="Whiston E."/>
            <person name="Hung C.-Y."/>
            <person name="McMahan C."/>
            <person name="White J."/>
            <person name="Sykes S."/>
            <person name="Heiman D."/>
            <person name="Young S."/>
            <person name="Zeng Q."/>
            <person name="Abouelleil A."/>
            <person name="Aftuck L."/>
            <person name="Bessette D."/>
            <person name="Brown A."/>
            <person name="FitzGerald M."/>
            <person name="Lui A."/>
            <person name="Macdonald J.P."/>
            <person name="Priest M."/>
            <person name="Orbach M.J."/>
            <person name="Galgiani J.N."/>
            <person name="Kirkland T.N."/>
            <person name="Cole G.T."/>
            <person name="Birren B.W."/>
            <person name="Henn M.R."/>
            <person name="Taylor J.W."/>
            <person name="Rounsley S.D."/>
        </authorList>
    </citation>
    <scope>NUCLEOTIDE SEQUENCE [LARGE SCALE GENOMIC DNA]</scope>
    <source>
        <strain evidence="3">RMSCC 3488</strain>
    </source>
</reference>
<reference evidence="3" key="2">
    <citation type="journal article" date="2009" name="Genome Res.">
        <title>Comparative genomic analyses of the human fungal pathogens Coccidioides and their relatives.</title>
        <authorList>
            <person name="Sharpton T.J."/>
            <person name="Stajich J.E."/>
            <person name="Rounsley S.D."/>
            <person name="Gardner M.J."/>
            <person name="Wortman J.R."/>
            <person name="Jordar V.S."/>
            <person name="Maiti R."/>
            <person name="Kodira C.D."/>
            <person name="Neafsey D.E."/>
            <person name="Zeng Q."/>
            <person name="Hung C.-Y."/>
            <person name="McMahan C."/>
            <person name="Muszewska A."/>
            <person name="Grynberg M."/>
            <person name="Mandel M.A."/>
            <person name="Kellner E.M."/>
            <person name="Barker B.M."/>
            <person name="Galgiani J.N."/>
            <person name="Orbach M.J."/>
            <person name="Kirkland T.N."/>
            <person name="Cole G.T."/>
            <person name="Henn M.R."/>
            <person name="Birren B.W."/>
            <person name="Taylor J.W."/>
        </authorList>
    </citation>
    <scope>NUCLEOTIDE SEQUENCE [LARGE SCALE GENOMIC DNA]</scope>
    <source>
        <strain evidence="3">RMSCC 3488</strain>
    </source>
</reference>
<accession>A0A0J6FQI0</accession>
<dbReference type="AlphaFoldDB" id="A0A0J6FQI0"/>
<name>A0A0J6FQI0_COCPO</name>
<sequence>MSTSPPSIRSAGKSSRFSFVGEENGGSESTLCDARPFCSTDEELQQFYKVHEHRKCVVPEDDKAMKSSYVLLGKKMRFLNKGVGHRFLRPLEVESKRP</sequence>
<gene>
    <name evidence="2" type="ORF">CPAG_07571</name>
</gene>
<feature type="compositionally biased region" description="Polar residues" evidence="1">
    <location>
        <begin position="1"/>
        <end position="17"/>
    </location>
</feature>
<evidence type="ECO:0000313" key="3">
    <source>
        <dbReference type="Proteomes" id="UP000054567"/>
    </source>
</evidence>
<proteinExistence type="predicted"/>
<dbReference type="EMBL" id="DS268113">
    <property type="protein sequence ID" value="KMM71264.1"/>
    <property type="molecule type" value="Genomic_DNA"/>
</dbReference>
<evidence type="ECO:0000256" key="1">
    <source>
        <dbReference type="SAM" id="MobiDB-lite"/>
    </source>
</evidence>
<dbReference type="Proteomes" id="UP000054567">
    <property type="component" value="Unassembled WGS sequence"/>
</dbReference>
<organism evidence="2 3">
    <name type="scientific">Coccidioides posadasii RMSCC 3488</name>
    <dbReference type="NCBI Taxonomy" id="454284"/>
    <lineage>
        <taxon>Eukaryota</taxon>
        <taxon>Fungi</taxon>
        <taxon>Dikarya</taxon>
        <taxon>Ascomycota</taxon>
        <taxon>Pezizomycotina</taxon>
        <taxon>Eurotiomycetes</taxon>
        <taxon>Eurotiomycetidae</taxon>
        <taxon>Onygenales</taxon>
        <taxon>Onygenaceae</taxon>
        <taxon>Coccidioides</taxon>
    </lineage>
</organism>
<protein>
    <submittedName>
        <fullName evidence="2">Rsad2</fullName>
    </submittedName>
</protein>